<feature type="compositionally biased region" description="Polar residues" evidence="12">
    <location>
        <begin position="30"/>
        <end position="68"/>
    </location>
</feature>
<reference evidence="14 15" key="1">
    <citation type="submission" date="2024-10" db="EMBL/GenBank/DDBJ databases">
        <title>Updated reference genomes for cyclostephanoid diatoms.</title>
        <authorList>
            <person name="Roberts W.R."/>
            <person name="Alverson A.J."/>
        </authorList>
    </citation>
    <scope>NUCLEOTIDE SEQUENCE [LARGE SCALE GENOMIC DNA]</scope>
    <source>
        <strain evidence="14 15">AJA276-08</strain>
    </source>
</reference>
<gene>
    <name evidence="14" type="ORF">ACHAW5_006785</name>
</gene>
<feature type="chain" id="PRO_5044798779" description="non-specific serine/threonine protein kinase" evidence="13">
    <location>
        <begin position="18"/>
        <end position="426"/>
    </location>
</feature>
<dbReference type="PANTHER" id="PTHR47460:SF1">
    <property type="entry name" value="SERINE_THREONINE-PROTEIN KINASE-LIKE PROTEIN ACR4"/>
    <property type="match status" value="1"/>
</dbReference>
<dbReference type="GO" id="GO:0016020">
    <property type="term" value="C:membrane"/>
    <property type="evidence" value="ECO:0007669"/>
    <property type="project" value="UniProtKB-SubCell"/>
</dbReference>
<dbReference type="EMBL" id="JALLAZ020000251">
    <property type="protein sequence ID" value="KAL3799491.1"/>
    <property type="molecule type" value="Genomic_DNA"/>
</dbReference>
<keyword evidence="9" id="KW-0325">Glycoprotein</keyword>
<proteinExistence type="predicted"/>
<dbReference type="Gene3D" id="2.130.10.30">
    <property type="entry name" value="Regulator of chromosome condensation 1/beta-lactamase-inhibitor protein II"/>
    <property type="match status" value="2"/>
</dbReference>
<evidence type="ECO:0000256" key="2">
    <source>
        <dbReference type="ARBA" id="ARBA00012513"/>
    </source>
</evidence>
<dbReference type="Proteomes" id="UP001530315">
    <property type="component" value="Unassembled WGS sequence"/>
</dbReference>
<comment type="catalytic activity">
    <reaction evidence="10">
        <text>L-threonyl-[protein] + ATP = O-phospho-L-threonyl-[protein] + ADP + H(+)</text>
        <dbReference type="Rhea" id="RHEA:46608"/>
        <dbReference type="Rhea" id="RHEA-COMP:11060"/>
        <dbReference type="Rhea" id="RHEA-COMP:11605"/>
        <dbReference type="ChEBI" id="CHEBI:15378"/>
        <dbReference type="ChEBI" id="CHEBI:30013"/>
        <dbReference type="ChEBI" id="CHEBI:30616"/>
        <dbReference type="ChEBI" id="CHEBI:61977"/>
        <dbReference type="ChEBI" id="CHEBI:456216"/>
        <dbReference type="EC" id="2.7.11.1"/>
    </reaction>
</comment>
<keyword evidence="15" id="KW-1185">Reference proteome</keyword>
<evidence type="ECO:0000256" key="1">
    <source>
        <dbReference type="ARBA" id="ARBA00004479"/>
    </source>
</evidence>
<evidence type="ECO:0000313" key="14">
    <source>
        <dbReference type="EMBL" id="KAL3799491.1"/>
    </source>
</evidence>
<dbReference type="GO" id="GO:0004674">
    <property type="term" value="F:protein serine/threonine kinase activity"/>
    <property type="evidence" value="ECO:0007669"/>
    <property type="project" value="UniProtKB-KW"/>
</dbReference>
<comment type="subcellular location">
    <subcellularLocation>
        <location evidence="1">Membrane</location>
        <topology evidence="1">Single-pass type I membrane protein</topology>
    </subcellularLocation>
</comment>
<evidence type="ECO:0000256" key="11">
    <source>
        <dbReference type="ARBA" id="ARBA00048679"/>
    </source>
</evidence>
<keyword evidence="3" id="KW-0812">Transmembrane</keyword>
<keyword evidence="4 13" id="KW-0732">Signal</keyword>
<feature type="region of interest" description="Disordered" evidence="12">
    <location>
        <begin position="30"/>
        <end position="70"/>
    </location>
</feature>
<evidence type="ECO:0000256" key="6">
    <source>
        <dbReference type="ARBA" id="ARBA00023136"/>
    </source>
</evidence>
<comment type="catalytic activity">
    <reaction evidence="11">
        <text>L-seryl-[protein] + ATP = O-phospho-L-seryl-[protein] + ADP + H(+)</text>
        <dbReference type="Rhea" id="RHEA:17989"/>
        <dbReference type="Rhea" id="RHEA-COMP:9863"/>
        <dbReference type="Rhea" id="RHEA-COMP:11604"/>
        <dbReference type="ChEBI" id="CHEBI:15378"/>
        <dbReference type="ChEBI" id="CHEBI:29999"/>
        <dbReference type="ChEBI" id="CHEBI:30616"/>
        <dbReference type="ChEBI" id="CHEBI:83421"/>
        <dbReference type="ChEBI" id="CHEBI:456216"/>
        <dbReference type="EC" id="2.7.11.1"/>
    </reaction>
</comment>
<keyword evidence="8" id="KW-0675">Receptor</keyword>
<accession>A0ABD3QJ03</accession>
<evidence type="ECO:0000256" key="3">
    <source>
        <dbReference type="ARBA" id="ARBA00022692"/>
    </source>
</evidence>
<evidence type="ECO:0000256" key="5">
    <source>
        <dbReference type="ARBA" id="ARBA00022989"/>
    </source>
</evidence>
<dbReference type="PANTHER" id="PTHR47460">
    <property type="entry name" value="SERINE/THREONINE-PROTEIN KINASE-LIKE PROTEIN ACR4"/>
    <property type="match status" value="1"/>
</dbReference>
<dbReference type="InterPro" id="IPR009091">
    <property type="entry name" value="RCC1/BLIP-II"/>
</dbReference>
<evidence type="ECO:0000256" key="9">
    <source>
        <dbReference type="ARBA" id="ARBA00023180"/>
    </source>
</evidence>
<organism evidence="14 15">
    <name type="scientific">Stephanodiscus triporus</name>
    <dbReference type="NCBI Taxonomy" id="2934178"/>
    <lineage>
        <taxon>Eukaryota</taxon>
        <taxon>Sar</taxon>
        <taxon>Stramenopiles</taxon>
        <taxon>Ochrophyta</taxon>
        <taxon>Bacillariophyta</taxon>
        <taxon>Coscinodiscophyceae</taxon>
        <taxon>Thalassiosirophycidae</taxon>
        <taxon>Stephanodiscales</taxon>
        <taxon>Stephanodiscaceae</taxon>
        <taxon>Stephanodiscus</taxon>
    </lineage>
</organism>
<comment type="caution">
    <text evidence="14">The sequence shown here is derived from an EMBL/GenBank/DDBJ whole genome shotgun (WGS) entry which is preliminary data.</text>
</comment>
<keyword evidence="5" id="KW-1133">Transmembrane helix</keyword>
<evidence type="ECO:0000256" key="7">
    <source>
        <dbReference type="ARBA" id="ARBA00023157"/>
    </source>
</evidence>
<keyword evidence="7" id="KW-1015">Disulfide bond</keyword>
<feature type="signal peptide" evidence="13">
    <location>
        <begin position="1"/>
        <end position="17"/>
    </location>
</feature>
<evidence type="ECO:0000256" key="12">
    <source>
        <dbReference type="SAM" id="MobiDB-lite"/>
    </source>
</evidence>
<dbReference type="Pfam" id="PF13540">
    <property type="entry name" value="RCC1_2"/>
    <property type="match status" value="3"/>
</dbReference>
<evidence type="ECO:0000256" key="10">
    <source>
        <dbReference type="ARBA" id="ARBA00047899"/>
    </source>
</evidence>
<keyword evidence="6" id="KW-0472">Membrane</keyword>
<sequence>MFFPPTLFLLLLPVTQAYSLFDFSSTIKPSNNEIQRQPQGDTPDHSNSAEPMTSAAATATNDSRSLPSDESLLLPRSAETTLSTHSAGLFHTCAITFRAGLDQDTCGENACGPVKCWGHNDQGQSNPPPGVMFQQLSSGGFFTCGLQVGGKIECWGDIDHPPKSLESLSSEQLSDLKHARRLQQEAEGWRGATSRPVNGGGYYVQVSSGLKHACALSRHDSEVHCWGRNDYGESSPPSGRFVQVSAGHSFTCGIRSNGAVQCWGKNDMGQSSPPSYPENAFQQVSASVGGDHVCGVLSGNGAIRCWGNNGRGQSQNQEGKFLQVSAGTRTACAIRVETDQIDDGHDADSMFTTVFCWGSRANSLMDHLESNNSKHSQISLGQDHACALAKSTDKTSASARTSLQCWWMAGSDFDAHRVPVGLVMVT</sequence>
<evidence type="ECO:0000256" key="8">
    <source>
        <dbReference type="ARBA" id="ARBA00023170"/>
    </source>
</evidence>
<dbReference type="EC" id="2.7.11.1" evidence="2"/>
<evidence type="ECO:0000313" key="15">
    <source>
        <dbReference type="Proteomes" id="UP001530315"/>
    </source>
</evidence>
<protein>
    <recommendedName>
        <fullName evidence="2">non-specific serine/threonine protein kinase</fullName>
        <ecNumber evidence="2">2.7.11.1</ecNumber>
    </recommendedName>
</protein>
<evidence type="ECO:0000256" key="13">
    <source>
        <dbReference type="SAM" id="SignalP"/>
    </source>
</evidence>
<dbReference type="AlphaFoldDB" id="A0ABD3QJ03"/>
<evidence type="ECO:0000256" key="4">
    <source>
        <dbReference type="ARBA" id="ARBA00022729"/>
    </source>
</evidence>
<name>A0ABD3QJ03_9STRA</name>
<dbReference type="SUPFAM" id="SSF50985">
    <property type="entry name" value="RCC1/BLIP-II"/>
    <property type="match status" value="1"/>
</dbReference>